<dbReference type="AlphaFoldDB" id="A0A1T4WWD0"/>
<dbReference type="InterPro" id="IPR004323">
    <property type="entry name" value="Ion_tolerance_CutA"/>
</dbReference>
<dbReference type="RefSeq" id="WP_176159210.1">
    <property type="nucleotide sequence ID" value="NZ_FUYE01000002.1"/>
</dbReference>
<proteinExistence type="inferred from homology"/>
<name>A0A1T4WWD0_9BACT</name>
<dbReference type="EMBL" id="FUYE01000002">
    <property type="protein sequence ID" value="SKA81626.1"/>
    <property type="molecule type" value="Genomic_DNA"/>
</dbReference>
<dbReference type="Pfam" id="PF03091">
    <property type="entry name" value="CutA1"/>
    <property type="match status" value="1"/>
</dbReference>
<keyword evidence="3" id="KW-1185">Reference proteome</keyword>
<dbReference type="STRING" id="48467.SAMN02745166_00789"/>
<organism evidence="2 3">
    <name type="scientific">Prosthecobacter debontii</name>
    <dbReference type="NCBI Taxonomy" id="48467"/>
    <lineage>
        <taxon>Bacteria</taxon>
        <taxon>Pseudomonadati</taxon>
        <taxon>Verrucomicrobiota</taxon>
        <taxon>Verrucomicrobiia</taxon>
        <taxon>Verrucomicrobiales</taxon>
        <taxon>Verrucomicrobiaceae</taxon>
        <taxon>Prosthecobacter</taxon>
    </lineage>
</organism>
<comment type="similarity">
    <text evidence="1">Belongs to the CutA family.</text>
</comment>
<evidence type="ECO:0000313" key="3">
    <source>
        <dbReference type="Proteomes" id="UP000190774"/>
    </source>
</evidence>
<dbReference type="PANTHER" id="PTHR23419:SF8">
    <property type="entry name" value="FI09726P"/>
    <property type="match status" value="1"/>
</dbReference>
<gene>
    <name evidence="2" type="ORF">SAMN02745166_00789</name>
</gene>
<reference evidence="3" key="1">
    <citation type="submission" date="2017-02" db="EMBL/GenBank/DDBJ databases">
        <authorList>
            <person name="Varghese N."/>
            <person name="Submissions S."/>
        </authorList>
    </citation>
    <scope>NUCLEOTIDE SEQUENCE [LARGE SCALE GENOMIC DNA]</scope>
    <source>
        <strain evidence="3">ATCC 700200</strain>
    </source>
</reference>
<accession>A0A1T4WWD0</accession>
<dbReference type="GO" id="GO:0010038">
    <property type="term" value="P:response to metal ion"/>
    <property type="evidence" value="ECO:0007669"/>
    <property type="project" value="InterPro"/>
</dbReference>
<sequence>MTEILLVLSTFPDVEKARQTGTALVESQLAACVSLCPQLESIYRWQGAVETNAEVLAIFKTTAGTYPALEKRLRELHPYELPEIVALPAAQVSAAYAQWVAKEVTQPIIV</sequence>
<dbReference type="InterPro" id="IPR015867">
    <property type="entry name" value="N-reg_PII/ATP_PRibTrfase_C"/>
</dbReference>
<evidence type="ECO:0000313" key="2">
    <source>
        <dbReference type="EMBL" id="SKA81626.1"/>
    </source>
</evidence>
<dbReference type="SUPFAM" id="SSF54913">
    <property type="entry name" value="GlnB-like"/>
    <property type="match status" value="1"/>
</dbReference>
<dbReference type="InterPro" id="IPR011322">
    <property type="entry name" value="N-reg_PII-like_a/b"/>
</dbReference>
<dbReference type="Gene3D" id="3.30.70.120">
    <property type="match status" value="1"/>
</dbReference>
<dbReference type="Proteomes" id="UP000190774">
    <property type="component" value="Unassembled WGS sequence"/>
</dbReference>
<protein>
    <submittedName>
        <fullName evidence="2">Divalent cation tolerance protein</fullName>
    </submittedName>
</protein>
<dbReference type="PANTHER" id="PTHR23419">
    <property type="entry name" value="DIVALENT CATION TOLERANCE CUTA-RELATED"/>
    <property type="match status" value="1"/>
</dbReference>
<dbReference type="GO" id="GO:0005507">
    <property type="term" value="F:copper ion binding"/>
    <property type="evidence" value="ECO:0007669"/>
    <property type="project" value="TreeGrafter"/>
</dbReference>
<evidence type="ECO:0000256" key="1">
    <source>
        <dbReference type="ARBA" id="ARBA00010169"/>
    </source>
</evidence>